<name>A0A4R5VWA8_9BURK</name>
<dbReference type="AlphaFoldDB" id="A0A4R5VWA8"/>
<dbReference type="RefSeq" id="WP_133330026.1">
    <property type="nucleotide sequence ID" value="NZ_SMYL01000009.1"/>
</dbReference>
<proteinExistence type="predicted"/>
<dbReference type="InterPro" id="IPR001633">
    <property type="entry name" value="EAL_dom"/>
</dbReference>
<feature type="domain" description="EAL" evidence="1">
    <location>
        <begin position="28"/>
        <end position="268"/>
    </location>
</feature>
<dbReference type="InterPro" id="IPR035919">
    <property type="entry name" value="EAL_sf"/>
</dbReference>
<dbReference type="SMART" id="SM00052">
    <property type="entry name" value="EAL"/>
    <property type="match status" value="1"/>
</dbReference>
<dbReference type="Gene3D" id="3.20.20.450">
    <property type="entry name" value="EAL domain"/>
    <property type="match status" value="1"/>
</dbReference>
<comment type="caution">
    <text evidence="2">The sequence shown here is derived from an EMBL/GenBank/DDBJ whole genome shotgun (WGS) entry which is preliminary data.</text>
</comment>
<dbReference type="Pfam" id="PF00563">
    <property type="entry name" value="EAL"/>
    <property type="match status" value="1"/>
</dbReference>
<keyword evidence="3" id="KW-1185">Reference proteome</keyword>
<evidence type="ECO:0000259" key="1">
    <source>
        <dbReference type="SMART" id="SM00052"/>
    </source>
</evidence>
<organism evidence="2 3">
    <name type="scientific">Sapientia aquatica</name>
    <dbReference type="NCBI Taxonomy" id="1549640"/>
    <lineage>
        <taxon>Bacteria</taxon>
        <taxon>Pseudomonadati</taxon>
        <taxon>Pseudomonadota</taxon>
        <taxon>Betaproteobacteria</taxon>
        <taxon>Burkholderiales</taxon>
        <taxon>Oxalobacteraceae</taxon>
        <taxon>Sapientia</taxon>
    </lineage>
</organism>
<dbReference type="SUPFAM" id="SSF141868">
    <property type="entry name" value="EAL domain-like"/>
    <property type="match status" value="1"/>
</dbReference>
<dbReference type="Proteomes" id="UP000294829">
    <property type="component" value="Unassembled WGS sequence"/>
</dbReference>
<accession>A0A4R5VWA8</accession>
<dbReference type="OrthoDB" id="8773663at2"/>
<reference evidence="2 3" key="1">
    <citation type="submission" date="2019-03" db="EMBL/GenBank/DDBJ databases">
        <title>Sapientia aquatica gen. nov., sp. nov., isolated from a crater lake.</title>
        <authorList>
            <person name="Felfoldi T."/>
            <person name="Szabo A."/>
            <person name="Toth E."/>
            <person name="Schumann P."/>
            <person name="Keki Z."/>
            <person name="Marialigeti K."/>
            <person name="Mathe I."/>
        </authorList>
    </citation>
    <scope>NUCLEOTIDE SEQUENCE [LARGE SCALE GENOMIC DNA]</scope>
    <source>
        <strain evidence="2 3">SA-152</strain>
    </source>
</reference>
<evidence type="ECO:0000313" key="2">
    <source>
        <dbReference type="EMBL" id="TDK63534.1"/>
    </source>
</evidence>
<gene>
    <name evidence="2" type="ORF">E2I14_15140</name>
</gene>
<evidence type="ECO:0000313" key="3">
    <source>
        <dbReference type="Proteomes" id="UP000294829"/>
    </source>
</evidence>
<protein>
    <submittedName>
        <fullName evidence="2">EAL domain-containing protein</fullName>
    </submittedName>
</protein>
<sequence>MAFAALQKYITHLYTTKSANTNIWINDAGQAQGRYFQSTLTSVFQPIRSSFGLPVVGYQGLARSYLSNQETSEGLSLWRLLDHSANDDESIELDRLCRLIHAINFYRQPQAFGQDLYLNVHSRLLAAIQQNHGASFRHILDTLELPHQHIVLELPAITPNQRWIMTHVADNYRRNGFRIALNLTSAEQGIELVKQGYVDAVKIDGSANIDLASIEKLLAVSERNRTNVIVKRLEHEPHYRAIEQLSQRIKREVLLQGFLFDQPSSSLFSQPIKHLSGKTCSKCHAA</sequence>
<dbReference type="EMBL" id="SMYL01000009">
    <property type="protein sequence ID" value="TDK63534.1"/>
    <property type="molecule type" value="Genomic_DNA"/>
</dbReference>